<proteinExistence type="inferred from homology"/>
<dbReference type="InterPro" id="IPR006139">
    <property type="entry name" value="D-isomer_2_OHA_DH_cat_dom"/>
</dbReference>
<keyword evidence="3" id="KW-0520">NAD</keyword>
<evidence type="ECO:0000313" key="7">
    <source>
        <dbReference type="EMBL" id="GES30277.1"/>
    </source>
</evidence>
<name>A0A5J4L7E1_9ACTN</name>
<dbReference type="SUPFAM" id="SSF51735">
    <property type="entry name" value="NAD(P)-binding Rossmann-fold domains"/>
    <property type="match status" value="1"/>
</dbReference>
<keyword evidence="8" id="KW-1185">Reference proteome</keyword>
<dbReference type="Pfam" id="PF02826">
    <property type="entry name" value="2-Hacid_dh_C"/>
    <property type="match status" value="1"/>
</dbReference>
<comment type="caution">
    <text evidence="7">The sequence shown here is derived from an EMBL/GenBank/DDBJ whole genome shotgun (WGS) entry which is preliminary data.</text>
</comment>
<evidence type="ECO:0008006" key="9">
    <source>
        <dbReference type="Google" id="ProtNLM"/>
    </source>
</evidence>
<sequence length="292" mass="31641">MPTPVFRQVSLLPGVWPSPGLLDALRPLSERPPLHLTQWPSPDSETGERFARTDALLAGWKDQLDSGRLSQLPALRYVGLRATSTDRVDLDHTRREGITVSPIYGYGDIGTVEFVIEQFLDHARHGEDAPGELAGRRLGLIGYGPVARRVGTVAAALGMEVIFHTPTPRSEPEGVARWAPLAEVLGSADCLSFHSPAYRHVVTLQDLCLVPGDAFVVVTTLGLPMAESDLHSWQSGRTGRVVLDLCAAHAAGDAVRRLPGIDVHDLYAARTTESVTRAETRLVENLTAALRS</sequence>
<feature type="domain" description="D-isomer specific 2-hydroxyacid dehydrogenase NAD-binding" evidence="6">
    <location>
        <begin position="129"/>
        <end position="246"/>
    </location>
</feature>
<comment type="similarity">
    <text evidence="1 4">Belongs to the D-isomer specific 2-hydroxyacid dehydrogenase family.</text>
</comment>
<dbReference type="GeneID" id="96751804"/>
<reference evidence="7 8" key="1">
    <citation type="submission" date="2019-10" db="EMBL/GenBank/DDBJ databases">
        <title>Whole genome shotgun sequence of Streptomyces angustmyceticus NBRC 3934.</title>
        <authorList>
            <person name="Hosoyama A."/>
            <person name="Ichikawa N."/>
            <person name="Kimura A."/>
            <person name="Kitahashi Y."/>
            <person name="Komaki H."/>
            <person name="Uohara A."/>
        </authorList>
    </citation>
    <scope>NUCLEOTIDE SEQUENCE [LARGE SCALE GENOMIC DNA]</scope>
    <source>
        <strain evidence="7 8">NBRC 3934</strain>
    </source>
</reference>
<dbReference type="Pfam" id="PF00389">
    <property type="entry name" value="2-Hacid_dh"/>
    <property type="match status" value="1"/>
</dbReference>
<evidence type="ECO:0000256" key="3">
    <source>
        <dbReference type="ARBA" id="ARBA00023027"/>
    </source>
</evidence>
<dbReference type="SUPFAM" id="SSF52283">
    <property type="entry name" value="Formate/glycerate dehydrogenase catalytic domain-like"/>
    <property type="match status" value="1"/>
</dbReference>
<dbReference type="Proteomes" id="UP000325598">
    <property type="component" value="Unassembled WGS sequence"/>
</dbReference>
<organism evidence="7 8">
    <name type="scientific">Streptomyces angustmyceticus</name>
    <dbReference type="NCBI Taxonomy" id="285578"/>
    <lineage>
        <taxon>Bacteria</taxon>
        <taxon>Bacillati</taxon>
        <taxon>Actinomycetota</taxon>
        <taxon>Actinomycetes</taxon>
        <taxon>Kitasatosporales</taxon>
        <taxon>Streptomycetaceae</taxon>
        <taxon>Streptomyces</taxon>
    </lineage>
</organism>
<dbReference type="PANTHER" id="PTHR43761">
    <property type="entry name" value="D-ISOMER SPECIFIC 2-HYDROXYACID DEHYDROGENASE FAMILY PROTEIN (AFU_ORTHOLOGUE AFUA_1G13630)"/>
    <property type="match status" value="1"/>
</dbReference>
<evidence type="ECO:0000256" key="1">
    <source>
        <dbReference type="ARBA" id="ARBA00005854"/>
    </source>
</evidence>
<dbReference type="GO" id="GO:0016616">
    <property type="term" value="F:oxidoreductase activity, acting on the CH-OH group of donors, NAD or NADP as acceptor"/>
    <property type="evidence" value="ECO:0007669"/>
    <property type="project" value="InterPro"/>
</dbReference>
<feature type="domain" description="D-isomer specific 2-hydroxyacid dehydrogenase catalytic" evidence="5">
    <location>
        <begin position="40"/>
        <end position="291"/>
    </location>
</feature>
<dbReference type="InterPro" id="IPR006140">
    <property type="entry name" value="D-isomer_DH_NAD-bd"/>
</dbReference>
<accession>A0A5J4L7E1</accession>
<dbReference type="PANTHER" id="PTHR43761:SF1">
    <property type="entry name" value="D-ISOMER SPECIFIC 2-HYDROXYACID DEHYDROGENASE CATALYTIC DOMAIN-CONTAINING PROTEIN-RELATED"/>
    <property type="match status" value="1"/>
</dbReference>
<dbReference type="Gene3D" id="3.40.50.720">
    <property type="entry name" value="NAD(P)-binding Rossmann-like Domain"/>
    <property type="match status" value="2"/>
</dbReference>
<evidence type="ECO:0000256" key="2">
    <source>
        <dbReference type="ARBA" id="ARBA00023002"/>
    </source>
</evidence>
<dbReference type="AlphaFoldDB" id="A0A5J4L7E1"/>
<dbReference type="EMBL" id="BLAG01000008">
    <property type="protein sequence ID" value="GES30277.1"/>
    <property type="molecule type" value="Genomic_DNA"/>
</dbReference>
<evidence type="ECO:0000313" key="8">
    <source>
        <dbReference type="Proteomes" id="UP000325598"/>
    </source>
</evidence>
<dbReference type="InterPro" id="IPR050418">
    <property type="entry name" value="D-iso_2-hydroxyacid_DH_PdxB"/>
</dbReference>
<dbReference type="RefSeq" id="WP_158101098.1">
    <property type="nucleotide sequence ID" value="NZ_BLAG01000008.1"/>
</dbReference>
<keyword evidence="2 4" id="KW-0560">Oxidoreductase</keyword>
<dbReference type="InterPro" id="IPR036291">
    <property type="entry name" value="NAD(P)-bd_dom_sf"/>
</dbReference>
<evidence type="ECO:0000259" key="5">
    <source>
        <dbReference type="Pfam" id="PF00389"/>
    </source>
</evidence>
<gene>
    <name evidence="7" type="ORF">San01_27640</name>
</gene>
<evidence type="ECO:0000259" key="6">
    <source>
        <dbReference type="Pfam" id="PF02826"/>
    </source>
</evidence>
<evidence type="ECO:0000256" key="4">
    <source>
        <dbReference type="RuleBase" id="RU003719"/>
    </source>
</evidence>
<protein>
    <recommendedName>
        <fullName evidence="9">D-isomer specific 2-hydroxyacid dehydrogenase NAD-binding domain-containing protein</fullName>
    </recommendedName>
</protein>
<dbReference type="GO" id="GO:0051287">
    <property type="term" value="F:NAD binding"/>
    <property type="evidence" value="ECO:0007669"/>
    <property type="project" value="InterPro"/>
</dbReference>